<dbReference type="SUPFAM" id="SSF47240">
    <property type="entry name" value="Ferritin-like"/>
    <property type="match status" value="1"/>
</dbReference>
<evidence type="ECO:0000256" key="5">
    <source>
        <dbReference type="ARBA" id="ARBA00047990"/>
    </source>
</evidence>
<dbReference type="InterPro" id="IPR012347">
    <property type="entry name" value="Ferritin-like"/>
</dbReference>
<gene>
    <name evidence="8" type="primary">FER1_2</name>
    <name evidence="8" type="ORF">Ciccas_002677</name>
</gene>
<dbReference type="InterPro" id="IPR008331">
    <property type="entry name" value="Ferritin_DPS_dom"/>
</dbReference>
<evidence type="ECO:0000256" key="4">
    <source>
        <dbReference type="ARBA" id="ARBA00025111"/>
    </source>
</evidence>
<comment type="caution">
    <text evidence="8">The sequence shown here is derived from an EMBL/GenBank/DDBJ whole genome shotgun (WGS) entry which is preliminary data.</text>
</comment>
<protein>
    <recommendedName>
        <fullName evidence="2">ferroxidase</fullName>
        <ecNumber evidence="2">1.16.3.1</ecNumber>
    </recommendedName>
</protein>
<comment type="similarity">
    <text evidence="1">Belongs to the ferritin family.</text>
</comment>
<dbReference type="Pfam" id="PF00210">
    <property type="entry name" value="Ferritin"/>
    <property type="match status" value="1"/>
</dbReference>
<proteinExistence type="inferred from homology"/>
<reference evidence="8 9" key="1">
    <citation type="submission" date="2024-11" db="EMBL/GenBank/DDBJ databases">
        <title>Adaptive evolution of stress response genes in parasites aligns with host niche diversity.</title>
        <authorList>
            <person name="Hahn C."/>
            <person name="Resl P."/>
        </authorList>
    </citation>
    <scope>NUCLEOTIDE SEQUENCE [LARGE SCALE GENOMIC DNA]</scope>
    <source>
        <strain evidence="8">EGGRZ-B1_66</strain>
        <tissue evidence="8">Body</tissue>
    </source>
</reference>
<comment type="catalytic activity">
    <reaction evidence="5">
        <text>4 Fe(2+) + O2 + 4 H(+) = 4 Fe(3+) + 2 H2O</text>
        <dbReference type="Rhea" id="RHEA:11148"/>
        <dbReference type="ChEBI" id="CHEBI:15377"/>
        <dbReference type="ChEBI" id="CHEBI:15378"/>
        <dbReference type="ChEBI" id="CHEBI:15379"/>
        <dbReference type="ChEBI" id="CHEBI:29033"/>
        <dbReference type="ChEBI" id="CHEBI:29034"/>
        <dbReference type="EC" id="1.16.3.1"/>
    </reaction>
</comment>
<evidence type="ECO:0000313" key="9">
    <source>
        <dbReference type="Proteomes" id="UP001626550"/>
    </source>
</evidence>
<comment type="function">
    <text evidence="4">Stores iron in a soluble, non-toxic, readily available form. Important for iron homeostasis. Has ferroxidase activity. Iron is taken up in the ferrous form and deposited as ferric hydroxides after oxidation.</text>
</comment>
<keyword evidence="9" id="KW-1185">Reference proteome</keyword>
<evidence type="ECO:0000256" key="3">
    <source>
        <dbReference type="ARBA" id="ARBA00023002"/>
    </source>
</evidence>
<sequence length="252" mass="29728">MQHYSSRVNFTKEVEEKINQTIWMLWNADRTFMGLKNLLINVCLEKGTLKGMVELMQLNGLRMRVLAEKLGRYQLVRGGRMHFEQSQMMIRLPEHLNENKPITNLFEMVIEVQKRIECQFRELHRLSVEKNDMVTVELCESKLIPGQVQKIHFCVGHINAIQKIGQNELKSAWMYDRMTIQPIVRAICVFILEENLERLPFFCGDKFVIMLVKTTVGQMMQQNMWMTHPIEETQVTQTVKNVVIFNKFFGLF</sequence>
<keyword evidence="6" id="KW-0479">Metal-binding</keyword>
<evidence type="ECO:0000313" key="8">
    <source>
        <dbReference type="EMBL" id="KAL3318665.1"/>
    </source>
</evidence>
<dbReference type="Gene3D" id="1.20.1260.10">
    <property type="match status" value="1"/>
</dbReference>
<evidence type="ECO:0000256" key="1">
    <source>
        <dbReference type="ARBA" id="ARBA00007513"/>
    </source>
</evidence>
<name>A0ABD2QGT0_9PLAT</name>
<dbReference type="EC" id="1.16.3.1" evidence="2"/>
<dbReference type="PANTHER" id="PTHR11431">
    <property type="entry name" value="FERRITIN"/>
    <property type="match status" value="1"/>
</dbReference>
<keyword evidence="3" id="KW-0560">Oxidoreductase</keyword>
<evidence type="ECO:0000256" key="2">
    <source>
        <dbReference type="ARBA" id="ARBA00013107"/>
    </source>
</evidence>
<dbReference type="GO" id="GO:0004322">
    <property type="term" value="F:ferroxidase activity"/>
    <property type="evidence" value="ECO:0007669"/>
    <property type="project" value="UniProtKB-EC"/>
</dbReference>
<feature type="domain" description="Ferritin/DPS" evidence="7">
    <location>
        <begin position="48"/>
        <end position="163"/>
    </location>
</feature>
<dbReference type="InterPro" id="IPR001519">
    <property type="entry name" value="Ferritin"/>
</dbReference>
<dbReference type="PANTHER" id="PTHR11431:SF75">
    <property type="entry name" value="FERRITIN"/>
    <property type="match status" value="1"/>
</dbReference>
<dbReference type="Proteomes" id="UP001626550">
    <property type="component" value="Unassembled WGS sequence"/>
</dbReference>
<accession>A0ABD2QGT0</accession>
<dbReference type="AlphaFoldDB" id="A0ABD2QGT0"/>
<dbReference type="EMBL" id="JBJKFK010000217">
    <property type="protein sequence ID" value="KAL3318665.1"/>
    <property type="molecule type" value="Genomic_DNA"/>
</dbReference>
<evidence type="ECO:0000256" key="6">
    <source>
        <dbReference type="PIRSR" id="PIRSR601519-1"/>
    </source>
</evidence>
<dbReference type="InterPro" id="IPR009078">
    <property type="entry name" value="Ferritin-like_SF"/>
</dbReference>
<feature type="binding site" evidence="6">
    <location>
        <position position="147"/>
    </location>
    <ligand>
        <name>Fe cation</name>
        <dbReference type="ChEBI" id="CHEBI:24875"/>
        <label>1</label>
    </ligand>
</feature>
<evidence type="ECO:0000259" key="7">
    <source>
        <dbReference type="Pfam" id="PF00210"/>
    </source>
</evidence>
<organism evidence="8 9">
    <name type="scientific">Cichlidogyrus casuarinus</name>
    <dbReference type="NCBI Taxonomy" id="1844966"/>
    <lineage>
        <taxon>Eukaryota</taxon>
        <taxon>Metazoa</taxon>
        <taxon>Spiralia</taxon>
        <taxon>Lophotrochozoa</taxon>
        <taxon>Platyhelminthes</taxon>
        <taxon>Monogenea</taxon>
        <taxon>Monopisthocotylea</taxon>
        <taxon>Dactylogyridea</taxon>
        <taxon>Ancyrocephalidae</taxon>
        <taxon>Cichlidogyrus</taxon>
    </lineage>
</organism>
<keyword evidence="6" id="KW-0408">Iron</keyword>